<evidence type="ECO:0000313" key="4">
    <source>
        <dbReference type="Proteomes" id="UP000479000"/>
    </source>
</evidence>
<feature type="non-terminal residue" evidence="3">
    <location>
        <position position="187"/>
    </location>
</feature>
<dbReference type="Gene3D" id="2.60.40.10">
    <property type="entry name" value="Immunoglobulins"/>
    <property type="match status" value="1"/>
</dbReference>
<dbReference type="PROSITE" id="PS50835">
    <property type="entry name" value="IG_LIKE"/>
    <property type="match status" value="1"/>
</dbReference>
<dbReference type="Proteomes" id="UP000479000">
    <property type="component" value="Unassembled WGS sequence"/>
</dbReference>
<evidence type="ECO:0000313" key="3">
    <source>
        <dbReference type="EMBL" id="CAB0007064.1"/>
    </source>
</evidence>
<feature type="region of interest" description="Disordered" evidence="1">
    <location>
        <begin position="1"/>
        <end position="20"/>
    </location>
</feature>
<sequence length="187" mass="20071">MWEEGLQKTTVPESRKNAPGFVAGTDLRNGSARTAVRNVSATILAPSRPAKLRAPAASCGLCLKNRAKPTEASARNQIESKPSQASARNCPIRRRTANPTARTITTVQGRANVATTAAPQFARASRQKVTLDSLQQLSSISGSKFRIHQNGTLEIILLKPDDTGVYTCEASNGIQPAATREYTLEVK</sequence>
<name>A0A6H5GTU5_9HEMI</name>
<reference evidence="3 4" key="1">
    <citation type="submission" date="2020-02" db="EMBL/GenBank/DDBJ databases">
        <authorList>
            <person name="Ferguson B K."/>
        </authorList>
    </citation>
    <scope>NUCLEOTIDE SEQUENCE [LARGE SCALE GENOMIC DNA]</scope>
</reference>
<dbReference type="InterPro" id="IPR007110">
    <property type="entry name" value="Ig-like_dom"/>
</dbReference>
<accession>A0A6H5GTU5</accession>
<dbReference type="InterPro" id="IPR013783">
    <property type="entry name" value="Ig-like_fold"/>
</dbReference>
<evidence type="ECO:0000259" key="2">
    <source>
        <dbReference type="PROSITE" id="PS50835"/>
    </source>
</evidence>
<organism evidence="3 4">
    <name type="scientific">Nesidiocoris tenuis</name>
    <dbReference type="NCBI Taxonomy" id="355587"/>
    <lineage>
        <taxon>Eukaryota</taxon>
        <taxon>Metazoa</taxon>
        <taxon>Ecdysozoa</taxon>
        <taxon>Arthropoda</taxon>
        <taxon>Hexapoda</taxon>
        <taxon>Insecta</taxon>
        <taxon>Pterygota</taxon>
        <taxon>Neoptera</taxon>
        <taxon>Paraneoptera</taxon>
        <taxon>Hemiptera</taxon>
        <taxon>Heteroptera</taxon>
        <taxon>Panheteroptera</taxon>
        <taxon>Cimicomorpha</taxon>
        <taxon>Miridae</taxon>
        <taxon>Dicyphina</taxon>
        <taxon>Nesidiocoris</taxon>
    </lineage>
</organism>
<dbReference type="SUPFAM" id="SSF48726">
    <property type="entry name" value="Immunoglobulin"/>
    <property type="match status" value="1"/>
</dbReference>
<evidence type="ECO:0000256" key="1">
    <source>
        <dbReference type="SAM" id="MobiDB-lite"/>
    </source>
</evidence>
<protein>
    <recommendedName>
        <fullName evidence="2">Ig-like domain-containing protein</fullName>
    </recommendedName>
</protein>
<dbReference type="EMBL" id="CADCXU010018669">
    <property type="protein sequence ID" value="CAB0007064.1"/>
    <property type="molecule type" value="Genomic_DNA"/>
</dbReference>
<gene>
    <name evidence="3" type="ORF">NTEN_LOCUS12459</name>
</gene>
<feature type="domain" description="Ig-like" evidence="2">
    <location>
        <begin position="69"/>
        <end position="185"/>
    </location>
</feature>
<keyword evidence="4" id="KW-1185">Reference proteome</keyword>
<proteinExistence type="predicted"/>
<dbReference type="AlphaFoldDB" id="A0A6H5GTU5"/>
<dbReference type="InterPro" id="IPR036179">
    <property type="entry name" value="Ig-like_dom_sf"/>
</dbReference>
<dbReference type="OrthoDB" id="10062932at2759"/>